<feature type="transmembrane region" description="Helical" evidence="8">
    <location>
        <begin position="132"/>
        <end position="154"/>
    </location>
</feature>
<dbReference type="InterPro" id="IPR011701">
    <property type="entry name" value="MFS"/>
</dbReference>
<dbReference type="NCBIfam" id="TIGR00710">
    <property type="entry name" value="efflux_Bcr_CflA"/>
    <property type="match status" value="1"/>
</dbReference>
<feature type="transmembrane region" description="Helical" evidence="8">
    <location>
        <begin position="101"/>
        <end position="120"/>
    </location>
</feature>
<feature type="transmembrane region" description="Helical" evidence="8">
    <location>
        <begin position="370"/>
        <end position="389"/>
    </location>
</feature>
<evidence type="ECO:0000256" key="8">
    <source>
        <dbReference type="RuleBase" id="RU365088"/>
    </source>
</evidence>
<evidence type="ECO:0000313" key="11">
    <source>
        <dbReference type="Proteomes" id="UP000295129"/>
    </source>
</evidence>
<feature type="domain" description="Major facilitator superfamily (MFS) profile" evidence="9">
    <location>
        <begin position="8"/>
        <end position="392"/>
    </location>
</feature>
<dbReference type="PROSITE" id="PS00216">
    <property type="entry name" value="SUGAR_TRANSPORT_1"/>
    <property type="match status" value="1"/>
</dbReference>
<feature type="transmembrane region" description="Helical" evidence="8">
    <location>
        <begin position="250"/>
        <end position="266"/>
    </location>
</feature>
<keyword evidence="3 8" id="KW-0813">Transport</keyword>
<feature type="transmembrane region" description="Helical" evidence="8">
    <location>
        <begin position="311"/>
        <end position="333"/>
    </location>
</feature>
<evidence type="ECO:0000256" key="2">
    <source>
        <dbReference type="ARBA" id="ARBA00006236"/>
    </source>
</evidence>
<evidence type="ECO:0000256" key="6">
    <source>
        <dbReference type="ARBA" id="ARBA00022989"/>
    </source>
</evidence>
<evidence type="ECO:0000313" key="10">
    <source>
        <dbReference type="EMBL" id="TDN47396.1"/>
    </source>
</evidence>
<feature type="transmembrane region" description="Helical" evidence="8">
    <location>
        <begin position="160"/>
        <end position="179"/>
    </location>
</feature>
<dbReference type="PROSITE" id="PS50850">
    <property type="entry name" value="MFS"/>
    <property type="match status" value="1"/>
</dbReference>
<evidence type="ECO:0000256" key="7">
    <source>
        <dbReference type="ARBA" id="ARBA00023136"/>
    </source>
</evidence>
<dbReference type="PANTHER" id="PTHR23502">
    <property type="entry name" value="MAJOR FACILITATOR SUPERFAMILY"/>
    <property type="match status" value="1"/>
</dbReference>
<dbReference type="RefSeq" id="WP_133594231.1">
    <property type="nucleotide sequence ID" value="NZ_SNVV01000020.1"/>
</dbReference>
<dbReference type="Gene3D" id="1.20.1720.10">
    <property type="entry name" value="Multidrug resistance protein D"/>
    <property type="match status" value="1"/>
</dbReference>
<dbReference type="PANTHER" id="PTHR23502:SF132">
    <property type="entry name" value="POLYAMINE TRANSPORTER 2-RELATED"/>
    <property type="match status" value="1"/>
</dbReference>
<keyword evidence="4" id="KW-1003">Cell membrane</keyword>
<dbReference type="GO" id="GO:0005886">
    <property type="term" value="C:plasma membrane"/>
    <property type="evidence" value="ECO:0007669"/>
    <property type="project" value="UniProtKB-SubCell"/>
</dbReference>
<accession>A0A4R6DQW3</accession>
<evidence type="ECO:0000256" key="3">
    <source>
        <dbReference type="ARBA" id="ARBA00022448"/>
    </source>
</evidence>
<proteinExistence type="inferred from homology"/>
<gene>
    <name evidence="10" type="ORF">C7389_12063</name>
</gene>
<feature type="transmembrane region" description="Helical" evidence="8">
    <location>
        <begin position="74"/>
        <end position="95"/>
    </location>
</feature>
<dbReference type="GO" id="GO:1990961">
    <property type="term" value="P:xenobiotic detoxification by transmembrane export across the plasma membrane"/>
    <property type="evidence" value="ECO:0007669"/>
    <property type="project" value="InterPro"/>
</dbReference>
<comment type="similarity">
    <text evidence="2 8">Belongs to the major facilitator superfamily. Bcr/CmlA family.</text>
</comment>
<dbReference type="AlphaFoldDB" id="A0A4R6DQW3"/>
<protein>
    <recommendedName>
        <fullName evidence="8">Bcr/CflA family efflux transporter</fullName>
    </recommendedName>
</protein>
<keyword evidence="8" id="KW-0997">Cell inner membrane</keyword>
<dbReference type="Pfam" id="PF07690">
    <property type="entry name" value="MFS_1"/>
    <property type="match status" value="1"/>
</dbReference>
<keyword evidence="7 8" id="KW-0472">Membrane</keyword>
<dbReference type="CDD" id="cd17320">
    <property type="entry name" value="MFS_MdfA_MDR_like"/>
    <property type="match status" value="1"/>
</dbReference>
<comment type="caution">
    <text evidence="10">The sequence shown here is derived from an EMBL/GenBank/DDBJ whole genome shotgun (WGS) entry which is preliminary data.</text>
</comment>
<dbReference type="OrthoDB" id="9814303at2"/>
<dbReference type="EMBL" id="SNVV01000020">
    <property type="protein sequence ID" value="TDN47396.1"/>
    <property type="molecule type" value="Genomic_DNA"/>
</dbReference>
<comment type="caution">
    <text evidence="8">Lacks conserved residue(s) required for the propagation of feature annotation.</text>
</comment>
<name>A0A4R6DQW3_9RHOO</name>
<dbReference type="InterPro" id="IPR005829">
    <property type="entry name" value="Sugar_transporter_CS"/>
</dbReference>
<feature type="transmembrane region" description="Helical" evidence="8">
    <location>
        <begin position="345"/>
        <end position="364"/>
    </location>
</feature>
<keyword evidence="6 8" id="KW-1133">Transmembrane helix</keyword>
<feature type="transmembrane region" description="Helical" evidence="8">
    <location>
        <begin position="46"/>
        <end position="62"/>
    </location>
</feature>
<comment type="subcellular location">
    <subcellularLocation>
        <location evidence="8">Cell inner membrane</location>
        <topology evidence="8">Multi-pass membrane protein</topology>
    </subcellularLocation>
    <subcellularLocation>
        <location evidence="1">Cell membrane</location>
        <topology evidence="1">Multi-pass membrane protein</topology>
    </subcellularLocation>
</comment>
<evidence type="ECO:0000256" key="5">
    <source>
        <dbReference type="ARBA" id="ARBA00022692"/>
    </source>
</evidence>
<dbReference type="SUPFAM" id="SSF103473">
    <property type="entry name" value="MFS general substrate transporter"/>
    <property type="match status" value="1"/>
</dbReference>
<dbReference type="FunFam" id="1.20.1720.10:FF:000005">
    <property type="entry name" value="Bcr/CflA family efflux transporter"/>
    <property type="match status" value="1"/>
</dbReference>
<dbReference type="InterPro" id="IPR036259">
    <property type="entry name" value="MFS_trans_sf"/>
</dbReference>
<evidence type="ECO:0000256" key="4">
    <source>
        <dbReference type="ARBA" id="ARBA00022475"/>
    </source>
</evidence>
<organism evidence="10 11">
    <name type="scientific">Azoarcus indigens</name>
    <dbReference type="NCBI Taxonomy" id="29545"/>
    <lineage>
        <taxon>Bacteria</taxon>
        <taxon>Pseudomonadati</taxon>
        <taxon>Pseudomonadota</taxon>
        <taxon>Betaproteobacteria</taxon>
        <taxon>Rhodocyclales</taxon>
        <taxon>Zoogloeaceae</taxon>
        <taxon>Azoarcus</taxon>
    </lineage>
</organism>
<dbReference type="InterPro" id="IPR020846">
    <property type="entry name" value="MFS_dom"/>
</dbReference>
<evidence type="ECO:0000259" key="9">
    <source>
        <dbReference type="PROSITE" id="PS50850"/>
    </source>
</evidence>
<reference evidence="10 11" key="1">
    <citation type="submission" date="2019-03" db="EMBL/GenBank/DDBJ databases">
        <title>Genomic Encyclopedia of Type Strains, Phase IV (KMG-IV): sequencing the most valuable type-strain genomes for metagenomic binning, comparative biology and taxonomic classification.</title>
        <authorList>
            <person name="Goeker M."/>
        </authorList>
    </citation>
    <scope>NUCLEOTIDE SEQUENCE [LARGE SCALE GENOMIC DNA]</scope>
    <source>
        <strain evidence="10 11">DSM 12121</strain>
    </source>
</reference>
<feature type="transmembrane region" description="Helical" evidence="8">
    <location>
        <begin position="214"/>
        <end position="238"/>
    </location>
</feature>
<dbReference type="Proteomes" id="UP000295129">
    <property type="component" value="Unassembled WGS sequence"/>
</dbReference>
<feature type="transmembrane region" description="Helical" evidence="8">
    <location>
        <begin position="278"/>
        <end position="299"/>
    </location>
</feature>
<dbReference type="GO" id="GO:0042910">
    <property type="term" value="F:xenobiotic transmembrane transporter activity"/>
    <property type="evidence" value="ECO:0007669"/>
    <property type="project" value="InterPro"/>
</dbReference>
<sequence>MNHPTAAFAILITSLVAIGPLSTDFYLPALPSIAAALGTDSAGAQLTLSAYLIGFGFGQLVLGPVSDRYGRRPVLLLSMLVYVGASAACMLAPSIGGLVGARFVQALAACAGPVLGRAIVRDLYGPQEAARMLSYMSAAMALAPLLAPLFGGWLTVAFGWRATFAFLTAFSAIQVIFVWRMLTETNRHLDPLALRPRNIIANYRSLLADRLYRGVVMVNGFGYAGLFAFISGAAFVFIDHYGFSPQGMGLAFGCNVTGFMLGTVLSGRYSRRLGPGRLLRHGVVLGAVSGVALMLPPLFGIDHPLALMVPMWFITCSTGLSLPNATAIALSAYPHMAGAAASLMGFLQMGLGAVLGVAVGHGVGGSPLPMMVAVAGSMWASALAWRLWVRGREMVTE</sequence>
<dbReference type="InterPro" id="IPR004812">
    <property type="entry name" value="Efflux_drug-R_Bcr/CmlA"/>
</dbReference>
<evidence type="ECO:0000256" key="1">
    <source>
        <dbReference type="ARBA" id="ARBA00004651"/>
    </source>
</evidence>
<keyword evidence="11" id="KW-1185">Reference proteome</keyword>
<keyword evidence="5 8" id="KW-0812">Transmembrane</keyword>